<dbReference type="EMBL" id="KZ501823">
    <property type="protein sequence ID" value="PKU88113.1"/>
    <property type="molecule type" value="Genomic_DNA"/>
</dbReference>
<name>A0A2I0XJM2_9ASPA</name>
<reference evidence="2 3" key="2">
    <citation type="journal article" date="2017" name="Nature">
        <title>The Apostasia genome and the evolution of orchids.</title>
        <authorList>
            <person name="Zhang G.Q."/>
            <person name="Liu K.W."/>
            <person name="Li Z."/>
            <person name="Lohaus R."/>
            <person name="Hsiao Y.Y."/>
            <person name="Niu S.C."/>
            <person name="Wang J.Y."/>
            <person name="Lin Y.C."/>
            <person name="Xu Q."/>
            <person name="Chen L.J."/>
            <person name="Yoshida K."/>
            <person name="Fujiwara S."/>
            <person name="Wang Z.W."/>
            <person name="Zhang Y.Q."/>
            <person name="Mitsuda N."/>
            <person name="Wang M."/>
            <person name="Liu G.H."/>
            <person name="Pecoraro L."/>
            <person name="Huang H.X."/>
            <person name="Xiao X.J."/>
            <person name="Lin M."/>
            <person name="Wu X.Y."/>
            <person name="Wu W.L."/>
            <person name="Chen Y.Y."/>
            <person name="Chang S.B."/>
            <person name="Sakamoto S."/>
            <person name="Ohme-Takagi M."/>
            <person name="Yagi M."/>
            <person name="Zeng S.J."/>
            <person name="Shen C.Y."/>
            <person name="Yeh C.M."/>
            <person name="Luo Y.B."/>
            <person name="Tsai W.C."/>
            <person name="Van de Peer Y."/>
            <person name="Liu Z.J."/>
        </authorList>
    </citation>
    <scope>NUCLEOTIDE SEQUENCE [LARGE SCALE GENOMIC DNA]</scope>
    <source>
        <tissue evidence="2">The whole plant</tissue>
    </source>
</reference>
<sequence>MLDLSMYKNYVCRIATTSLSISQTSLKKVLNFLTVLGNFPNYFLGCFYVGFDFKLALKFEVRSPESET</sequence>
<dbReference type="Proteomes" id="UP000233837">
    <property type="component" value="Unassembled WGS sequence"/>
</dbReference>
<organism evidence="2 3">
    <name type="scientific">Dendrobium catenatum</name>
    <dbReference type="NCBI Taxonomy" id="906689"/>
    <lineage>
        <taxon>Eukaryota</taxon>
        <taxon>Viridiplantae</taxon>
        <taxon>Streptophyta</taxon>
        <taxon>Embryophyta</taxon>
        <taxon>Tracheophyta</taxon>
        <taxon>Spermatophyta</taxon>
        <taxon>Magnoliopsida</taxon>
        <taxon>Liliopsida</taxon>
        <taxon>Asparagales</taxon>
        <taxon>Orchidaceae</taxon>
        <taxon>Epidendroideae</taxon>
        <taxon>Malaxideae</taxon>
        <taxon>Dendrobiinae</taxon>
        <taxon>Dendrobium</taxon>
    </lineage>
</organism>
<reference evidence="2 3" key="1">
    <citation type="journal article" date="2016" name="Sci. Rep.">
        <title>The Dendrobium catenatum Lindl. genome sequence provides insights into polysaccharide synthase, floral development and adaptive evolution.</title>
        <authorList>
            <person name="Zhang G.Q."/>
            <person name="Xu Q."/>
            <person name="Bian C."/>
            <person name="Tsai W.C."/>
            <person name="Yeh C.M."/>
            <person name="Liu K.W."/>
            <person name="Yoshida K."/>
            <person name="Zhang L.S."/>
            <person name="Chang S.B."/>
            <person name="Chen F."/>
            <person name="Shi Y."/>
            <person name="Su Y.Y."/>
            <person name="Zhang Y.Q."/>
            <person name="Chen L.J."/>
            <person name="Yin Y."/>
            <person name="Lin M."/>
            <person name="Huang H."/>
            <person name="Deng H."/>
            <person name="Wang Z.W."/>
            <person name="Zhu S.L."/>
            <person name="Zhao X."/>
            <person name="Deng C."/>
            <person name="Niu S.C."/>
            <person name="Huang J."/>
            <person name="Wang M."/>
            <person name="Liu G.H."/>
            <person name="Yang H.J."/>
            <person name="Xiao X.J."/>
            <person name="Hsiao Y.Y."/>
            <person name="Wu W.L."/>
            <person name="Chen Y.Y."/>
            <person name="Mitsuda N."/>
            <person name="Ohme-Takagi M."/>
            <person name="Luo Y.B."/>
            <person name="Van de Peer Y."/>
            <person name="Liu Z.J."/>
        </authorList>
    </citation>
    <scope>NUCLEOTIDE SEQUENCE [LARGE SCALE GENOMIC DNA]</scope>
    <source>
        <tissue evidence="2">The whole plant</tissue>
    </source>
</reference>
<dbReference type="AlphaFoldDB" id="A0A2I0XJM2"/>
<protein>
    <submittedName>
        <fullName evidence="2">Uncharacterized protein</fullName>
    </submittedName>
</protein>
<feature type="transmembrane region" description="Helical" evidence="1">
    <location>
        <begin position="29"/>
        <end position="51"/>
    </location>
</feature>
<keyword evidence="1" id="KW-0812">Transmembrane</keyword>
<evidence type="ECO:0000313" key="2">
    <source>
        <dbReference type="EMBL" id="PKU88113.1"/>
    </source>
</evidence>
<accession>A0A2I0XJM2</accession>
<gene>
    <name evidence="2" type="ORF">MA16_Dca022752</name>
</gene>
<keyword evidence="3" id="KW-1185">Reference proteome</keyword>
<keyword evidence="1" id="KW-0472">Membrane</keyword>
<evidence type="ECO:0000313" key="3">
    <source>
        <dbReference type="Proteomes" id="UP000233837"/>
    </source>
</evidence>
<keyword evidence="1" id="KW-1133">Transmembrane helix</keyword>
<proteinExistence type="predicted"/>
<evidence type="ECO:0000256" key="1">
    <source>
        <dbReference type="SAM" id="Phobius"/>
    </source>
</evidence>